<dbReference type="EMBL" id="JEMU01000006">
    <property type="protein sequence ID" value="KAJ03494.1"/>
    <property type="molecule type" value="Genomic_DNA"/>
</dbReference>
<evidence type="ECO:0000259" key="6">
    <source>
        <dbReference type="Pfam" id="PF06271"/>
    </source>
</evidence>
<evidence type="ECO:0000256" key="2">
    <source>
        <dbReference type="ARBA" id="ARBA00022692"/>
    </source>
</evidence>
<dbReference type="eggNOG" id="COG1714">
    <property type="taxonomic scope" value="Bacteria"/>
</dbReference>
<proteinExistence type="predicted"/>
<feature type="transmembrane region" description="Helical" evidence="5">
    <location>
        <begin position="99"/>
        <end position="120"/>
    </location>
</feature>
<organism evidence="7 8">
    <name type="scientific">Sulfitobacter mediterraneus</name>
    <dbReference type="NCBI Taxonomy" id="83219"/>
    <lineage>
        <taxon>Bacteria</taxon>
        <taxon>Pseudomonadati</taxon>
        <taxon>Pseudomonadota</taxon>
        <taxon>Alphaproteobacteria</taxon>
        <taxon>Rhodobacterales</taxon>
        <taxon>Roseobacteraceae</taxon>
        <taxon>Sulfitobacter</taxon>
    </lineage>
</organism>
<reference evidence="7 8" key="1">
    <citation type="journal article" date="2014" name="Genome Announc.">
        <title>Draft Genome Sequences of Two Isolates of the Roseobacter Group, Sulfitobacter sp. Strains 3SOLIMAR09 and 1FIGIMAR09, from Harbors of Mallorca Island (Mediterranean Sea).</title>
        <authorList>
            <person name="Mas-Llado M."/>
            <person name="Pina-Villalonga J.M."/>
            <person name="Brunet-Galmes I."/>
            <person name="Nogales B."/>
            <person name="Bosch R."/>
        </authorList>
    </citation>
    <scope>NUCLEOTIDE SEQUENCE [LARGE SCALE GENOMIC DNA]</scope>
    <source>
        <strain evidence="7 8">1FIGIMAR09</strain>
    </source>
</reference>
<evidence type="ECO:0000256" key="1">
    <source>
        <dbReference type="ARBA" id="ARBA00004141"/>
    </source>
</evidence>
<dbReference type="RefSeq" id="WP_037907478.1">
    <property type="nucleotide sequence ID" value="NZ_JEMU01000006.1"/>
</dbReference>
<comment type="subcellular location">
    <subcellularLocation>
        <location evidence="1">Membrane</location>
        <topology evidence="1">Multi-pass membrane protein</topology>
    </subcellularLocation>
</comment>
<feature type="domain" description="RDD" evidence="6">
    <location>
        <begin position="17"/>
        <end position="132"/>
    </location>
</feature>
<feature type="transmembrane region" description="Helical" evidence="5">
    <location>
        <begin position="45"/>
        <end position="63"/>
    </location>
</feature>
<dbReference type="AlphaFoldDB" id="A0A061SV89"/>
<name>A0A061SV89_9RHOB</name>
<accession>A0A061SV89</accession>
<dbReference type="Pfam" id="PF06271">
    <property type="entry name" value="RDD"/>
    <property type="match status" value="1"/>
</dbReference>
<dbReference type="STRING" id="83219.PM02_09130"/>
<dbReference type="InterPro" id="IPR010432">
    <property type="entry name" value="RDD"/>
</dbReference>
<keyword evidence="4 5" id="KW-0472">Membrane</keyword>
<evidence type="ECO:0000256" key="4">
    <source>
        <dbReference type="ARBA" id="ARBA00023136"/>
    </source>
</evidence>
<gene>
    <name evidence="7" type="ORF">PM02_09130</name>
</gene>
<evidence type="ECO:0000313" key="7">
    <source>
        <dbReference type="EMBL" id="KAJ03494.1"/>
    </source>
</evidence>
<dbReference type="GO" id="GO:0016020">
    <property type="term" value="C:membrane"/>
    <property type="evidence" value="ECO:0007669"/>
    <property type="project" value="UniProtKB-SubCell"/>
</dbReference>
<keyword evidence="8" id="KW-1185">Reference proteome</keyword>
<evidence type="ECO:0000256" key="3">
    <source>
        <dbReference type="ARBA" id="ARBA00022989"/>
    </source>
</evidence>
<protein>
    <recommendedName>
        <fullName evidence="6">RDD domain-containing protein</fullName>
    </recommendedName>
</protein>
<sequence length="141" mass="15687">MTPDPDLYPQFYEGIPAKRLFAWLIDAGLIFVLCLVIVPFTAFTGLFFFPLLMLVTGFAYRVITLANGSATWGMRLMSMEIRTRDDEALDLGTAFLHTLGYSISIAFAVVQLISIVLICTTARAQGLTDMVLGTVPMNRRR</sequence>
<feature type="transmembrane region" description="Helical" evidence="5">
    <location>
        <begin position="20"/>
        <end position="38"/>
    </location>
</feature>
<comment type="caution">
    <text evidence="7">The sequence shown here is derived from an EMBL/GenBank/DDBJ whole genome shotgun (WGS) entry which is preliminary data.</text>
</comment>
<evidence type="ECO:0000313" key="8">
    <source>
        <dbReference type="Proteomes" id="UP000027337"/>
    </source>
</evidence>
<keyword evidence="3 5" id="KW-1133">Transmembrane helix</keyword>
<dbReference type="Proteomes" id="UP000027337">
    <property type="component" value="Unassembled WGS sequence"/>
</dbReference>
<keyword evidence="2 5" id="KW-0812">Transmembrane</keyword>
<evidence type="ECO:0000256" key="5">
    <source>
        <dbReference type="SAM" id="Phobius"/>
    </source>
</evidence>